<name>A0ABQ8TR60_PERAM</name>
<dbReference type="EMBL" id="JAJSOF020000003">
    <property type="protein sequence ID" value="KAJ4448793.1"/>
    <property type="molecule type" value="Genomic_DNA"/>
</dbReference>
<evidence type="ECO:0000313" key="2">
    <source>
        <dbReference type="EMBL" id="KAJ4448793.1"/>
    </source>
</evidence>
<organism evidence="2 3">
    <name type="scientific">Periplaneta americana</name>
    <name type="common">American cockroach</name>
    <name type="synonym">Blatta americana</name>
    <dbReference type="NCBI Taxonomy" id="6978"/>
    <lineage>
        <taxon>Eukaryota</taxon>
        <taxon>Metazoa</taxon>
        <taxon>Ecdysozoa</taxon>
        <taxon>Arthropoda</taxon>
        <taxon>Hexapoda</taxon>
        <taxon>Insecta</taxon>
        <taxon>Pterygota</taxon>
        <taxon>Neoptera</taxon>
        <taxon>Polyneoptera</taxon>
        <taxon>Dictyoptera</taxon>
        <taxon>Blattodea</taxon>
        <taxon>Blattoidea</taxon>
        <taxon>Blattidae</taxon>
        <taxon>Blattinae</taxon>
        <taxon>Periplaneta</taxon>
    </lineage>
</organism>
<evidence type="ECO:0000259" key="1">
    <source>
        <dbReference type="Pfam" id="PF16087"/>
    </source>
</evidence>
<protein>
    <recommendedName>
        <fullName evidence="1">DUF4817 domain-containing protein</fullName>
    </recommendedName>
</protein>
<gene>
    <name evidence="2" type="ORF">ANN_00184</name>
</gene>
<dbReference type="InterPro" id="IPR032135">
    <property type="entry name" value="DUF4817"/>
</dbReference>
<reference evidence="2 3" key="1">
    <citation type="journal article" date="2022" name="Allergy">
        <title>Genome assembly and annotation of Periplaneta americana reveal a comprehensive cockroach allergen profile.</title>
        <authorList>
            <person name="Wang L."/>
            <person name="Xiong Q."/>
            <person name="Saelim N."/>
            <person name="Wang L."/>
            <person name="Nong W."/>
            <person name="Wan A.T."/>
            <person name="Shi M."/>
            <person name="Liu X."/>
            <person name="Cao Q."/>
            <person name="Hui J.H.L."/>
            <person name="Sookrung N."/>
            <person name="Leung T.F."/>
            <person name="Tungtrongchitr A."/>
            <person name="Tsui S.K.W."/>
        </authorList>
    </citation>
    <scope>NUCLEOTIDE SEQUENCE [LARGE SCALE GENOMIC DNA]</scope>
    <source>
        <strain evidence="2">PWHHKU_190912</strain>
    </source>
</reference>
<sequence>MKKRSELSFFRKIQEAVFDISCQRENAVHIKSTTLPCEAILDYEFNYSYSKGIQREFGVRNPPKRNTILGLVNKLETTGSMCEAMAEDVLAVKVVRNSSFLIDPCQAEQVQGENGRLMSEVCSIEKNEKSGRNTNKYVCLQVWMLCNAMALDCATCIQIKSWQRYFMYGKADGNAALARRLYQERYPQRQCPDRKAFVRLHYRLCEYGKFNSPGLGRGRPRSTTQKYRRRFWRLSMRMSMRHRCEVCIQAGGGHFEHLL</sequence>
<dbReference type="Pfam" id="PF16087">
    <property type="entry name" value="DUF4817"/>
    <property type="match status" value="1"/>
</dbReference>
<accession>A0ABQ8TR60</accession>
<evidence type="ECO:0000313" key="3">
    <source>
        <dbReference type="Proteomes" id="UP001148838"/>
    </source>
</evidence>
<dbReference type="Proteomes" id="UP001148838">
    <property type="component" value="Unassembled WGS sequence"/>
</dbReference>
<keyword evidence="3" id="KW-1185">Reference proteome</keyword>
<proteinExistence type="predicted"/>
<feature type="domain" description="DUF4817" evidence="1">
    <location>
        <begin position="167"/>
        <end position="209"/>
    </location>
</feature>
<comment type="caution">
    <text evidence="2">The sequence shown here is derived from an EMBL/GenBank/DDBJ whole genome shotgun (WGS) entry which is preliminary data.</text>
</comment>